<sequence>MESAPQADKKSARPGAVLFMCGWNAIRSPMAEAIAKRLLSPDIYVQSAGVRSGERDPFVDAVLEEVGLSIGRHQPRTLDELEDDYFDLIVTLTPEAHHAALELTRSNAVDVVYWPTMDPTAATGSRDQMLDAYREVRDHLWRLIEERLSGISRHPAETA</sequence>
<dbReference type="PANTHER" id="PTHR43428:SF1">
    <property type="entry name" value="ARSENATE REDUCTASE"/>
    <property type="match status" value="1"/>
</dbReference>
<reference evidence="3 4" key="1">
    <citation type="submission" date="2019-01" db="EMBL/GenBank/DDBJ databases">
        <title>The draft genome of Rhizobium sp. 24NR.</title>
        <authorList>
            <person name="Liu L."/>
            <person name="Liang L."/>
            <person name="Shi S."/>
            <person name="Xu L."/>
            <person name="Wang X."/>
            <person name="Li L."/>
            <person name="Zhang X."/>
        </authorList>
    </citation>
    <scope>NUCLEOTIDE SEQUENCE [LARGE SCALE GENOMIC DNA]</scope>
    <source>
        <strain evidence="3 4">24NR</strain>
    </source>
</reference>
<evidence type="ECO:0000313" key="4">
    <source>
        <dbReference type="Proteomes" id="UP000287687"/>
    </source>
</evidence>
<dbReference type="PANTHER" id="PTHR43428">
    <property type="entry name" value="ARSENATE REDUCTASE"/>
    <property type="match status" value="1"/>
</dbReference>
<dbReference type="InterPro" id="IPR023485">
    <property type="entry name" value="Ptyr_pPase"/>
</dbReference>
<feature type="domain" description="Phosphotyrosine protein phosphatase I" evidence="2">
    <location>
        <begin position="15"/>
        <end position="150"/>
    </location>
</feature>
<evidence type="ECO:0000259" key="2">
    <source>
        <dbReference type="SMART" id="SM00226"/>
    </source>
</evidence>
<proteinExistence type="predicted"/>
<dbReference type="Proteomes" id="UP000287687">
    <property type="component" value="Unassembled WGS sequence"/>
</dbReference>
<keyword evidence="4" id="KW-1185">Reference proteome</keyword>
<dbReference type="SMART" id="SM00226">
    <property type="entry name" value="LMWPc"/>
    <property type="match status" value="1"/>
</dbReference>
<dbReference type="Gene3D" id="3.40.50.2300">
    <property type="match status" value="1"/>
</dbReference>
<dbReference type="RefSeq" id="WP_128443863.1">
    <property type="nucleotide sequence ID" value="NZ_SBIP01000003.1"/>
</dbReference>
<dbReference type="OrthoDB" id="9799372at2"/>
<dbReference type="SUPFAM" id="SSF52788">
    <property type="entry name" value="Phosphotyrosine protein phosphatases I"/>
    <property type="match status" value="1"/>
</dbReference>
<dbReference type="Pfam" id="PF01451">
    <property type="entry name" value="LMWPc"/>
    <property type="match status" value="1"/>
</dbReference>
<dbReference type="EMBL" id="SBIP01000003">
    <property type="protein sequence ID" value="RWX76947.1"/>
    <property type="molecule type" value="Genomic_DNA"/>
</dbReference>
<evidence type="ECO:0000256" key="1">
    <source>
        <dbReference type="ARBA" id="ARBA00022849"/>
    </source>
</evidence>
<keyword evidence="1" id="KW-0059">Arsenical resistance</keyword>
<protein>
    <submittedName>
        <fullName evidence="3">Low molecular weight phosphatase family protein</fullName>
    </submittedName>
</protein>
<dbReference type="GO" id="GO:0046685">
    <property type="term" value="P:response to arsenic-containing substance"/>
    <property type="evidence" value="ECO:0007669"/>
    <property type="project" value="UniProtKB-KW"/>
</dbReference>
<dbReference type="AlphaFoldDB" id="A0A444LFH6"/>
<accession>A0A444LFH6</accession>
<comment type="caution">
    <text evidence="3">The sequence shown here is derived from an EMBL/GenBank/DDBJ whole genome shotgun (WGS) entry which is preliminary data.</text>
</comment>
<name>A0A444LFH6_9HYPH</name>
<gene>
    <name evidence="3" type="ORF">EPK99_14890</name>
</gene>
<organism evidence="3 4">
    <name type="scientific">Neorhizobium lilium</name>
    <dbReference type="NCBI Taxonomy" id="2503024"/>
    <lineage>
        <taxon>Bacteria</taxon>
        <taxon>Pseudomonadati</taxon>
        <taxon>Pseudomonadota</taxon>
        <taxon>Alphaproteobacteria</taxon>
        <taxon>Hyphomicrobiales</taxon>
        <taxon>Rhizobiaceae</taxon>
        <taxon>Rhizobium/Agrobacterium group</taxon>
        <taxon>Neorhizobium</taxon>
    </lineage>
</organism>
<dbReference type="InterPro" id="IPR036196">
    <property type="entry name" value="Ptyr_pPase_sf"/>
</dbReference>
<evidence type="ECO:0000313" key="3">
    <source>
        <dbReference type="EMBL" id="RWX76947.1"/>
    </source>
</evidence>